<proteinExistence type="predicted"/>
<name>A0A0S4L9Y9_9BACT</name>
<protein>
    <recommendedName>
        <fullName evidence="3">Calpastatin</fullName>
    </recommendedName>
</protein>
<dbReference type="RefSeq" id="WP_090745169.1">
    <property type="nucleotide sequence ID" value="NZ_CZQA01000001.1"/>
</dbReference>
<evidence type="ECO:0008006" key="3">
    <source>
        <dbReference type="Google" id="ProtNLM"/>
    </source>
</evidence>
<dbReference type="AlphaFoldDB" id="A0A0S4L9Y9"/>
<dbReference type="InterPro" id="IPR014937">
    <property type="entry name" value="DUF1810"/>
</dbReference>
<sequence>MSDDYNLQRFLSAQAPTYDTVLEELRAGRKASHWIWFFFPQIANLGHSAMA</sequence>
<keyword evidence="2" id="KW-1185">Reference proteome</keyword>
<dbReference type="Gene3D" id="1.25.40.380">
    <property type="entry name" value="Protein of unknown function DUF1810"/>
    <property type="match status" value="1"/>
</dbReference>
<dbReference type="EMBL" id="CZQA01000001">
    <property type="protein sequence ID" value="CUS33610.1"/>
    <property type="molecule type" value="Genomic_DNA"/>
</dbReference>
<organism evidence="1 2">
    <name type="scientific">Candidatus Nitrospira nitrosa</name>
    <dbReference type="NCBI Taxonomy" id="1742972"/>
    <lineage>
        <taxon>Bacteria</taxon>
        <taxon>Pseudomonadati</taxon>
        <taxon>Nitrospirota</taxon>
        <taxon>Nitrospiria</taxon>
        <taxon>Nitrospirales</taxon>
        <taxon>Nitrospiraceae</taxon>
        <taxon>Nitrospira</taxon>
    </lineage>
</organism>
<dbReference type="OrthoDB" id="9801870at2"/>
<dbReference type="Pfam" id="PF08837">
    <property type="entry name" value="DUF1810"/>
    <property type="match status" value="1"/>
</dbReference>
<reference evidence="1 2" key="1">
    <citation type="submission" date="2015-10" db="EMBL/GenBank/DDBJ databases">
        <authorList>
            <person name="Gilbert D.G."/>
        </authorList>
    </citation>
    <scope>NUCLEOTIDE SEQUENCE [LARGE SCALE GENOMIC DNA]</scope>
    <source>
        <strain evidence="1">COMA1</strain>
    </source>
</reference>
<dbReference type="InterPro" id="IPR036287">
    <property type="entry name" value="Rv1873-like_sf"/>
</dbReference>
<accession>A0A0S4L9Y9</accession>
<gene>
    <name evidence="1" type="ORF">COMA1_11248</name>
</gene>
<evidence type="ECO:0000313" key="1">
    <source>
        <dbReference type="EMBL" id="CUS33610.1"/>
    </source>
</evidence>
<dbReference type="Proteomes" id="UP000199032">
    <property type="component" value="Unassembled WGS sequence"/>
</dbReference>
<dbReference type="SUPFAM" id="SSF140736">
    <property type="entry name" value="Rv1873-like"/>
    <property type="match status" value="1"/>
</dbReference>
<evidence type="ECO:0000313" key="2">
    <source>
        <dbReference type="Proteomes" id="UP000199032"/>
    </source>
</evidence>